<name>A0A835S4W3_VANPL</name>
<feature type="compositionally biased region" description="Polar residues" evidence="1">
    <location>
        <begin position="1"/>
        <end position="20"/>
    </location>
</feature>
<dbReference type="OrthoDB" id="186625at2759"/>
<reference evidence="2 3" key="1">
    <citation type="journal article" date="2020" name="Nat. Food">
        <title>A phased Vanilla planifolia genome enables genetic improvement of flavour and production.</title>
        <authorList>
            <person name="Hasing T."/>
            <person name="Tang H."/>
            <person name="Brym M."/>
            <person name="Khazi F."/>
            <person name="Huang T."/>
            <person name="Chambers A.H."/>
        </authorList>
    </citation>
    <scope>NUCLEOTIDE SEQUENCE [LARGE SCALE GENOMIC DNA]</scope>
    <source>
        <tissue evidence="2">Leaf</tissue>
    </source>
</reference>
<dbReference type="Proteomes" id="UP000636800">
    <property type="component" value="Chromosome 1"/>
</dbReference>
<feature type="region of interest" description="Disordered" evidence="1">
    <location>
        <begin position="1"/>
        <end position="26"/>
    </location>
</feature>
<feature type="region of interest" description="Disordered" evidence="1">
    <location>
        <begin position="88"/>
        <end position="107"/>
    </location>
</feature>
<dbReference type="AlphaFoldDB" id="A0A835S4W3"/>
<accession>A0A835S4W3</accession>
<evidence type="ECO:0000313" key="3">
    <source>
        <dbReference type="Proteomes" id="UP000636800"/>
    </source>
</evidence>
<evidence type="ECO:0000256" key="1">
    <source>
        <dbReference type="SAM" id="MobiDB-lite"/>
    </source>
</evidence>
<proteinExistence type="predicted"/>
<comment type="caution">
    <text evidence="2">The sequence shown here is derived from an EMBL/GenBank/DDBJ whole genome shotgun (WGS) entry which is preliminary data.</text>
</comment>
<keyword evidence="3" id="KW-1185">Reference proteome</keyword>
<dbReference type="EMBL" id="JADCNL010000001">
    <property type="protein sequence ID" value="KAG0497072.1"/>
    <property type="molecule type" value="Genomic_DNA"/>
</dbReference>
<evidence type="ECO:0000313" key="2">
    <source>
        <dbReference type="EMBL" id="KAG0497072.1"/>
    </source>
</evidence>
<protein>
    <submittedName>
        <fullName evidence="2">Uncharacterized protein</fullName>
    </submittedName>
</protein>
<gene>
    <name evidence="2" type="ORF">HPP92_001763</name>
</gene>
<sequence length="107" mass="11912">MSTLIDVSRNKSSMEATSGDNGHVSMDNTSSLLPLLGSLPAQFRARQRFHNNGLPRISGGRKSRFRLRLSSWAQIAMVSYRSELVLANPAPQPRPERRSSTTRMLIS</sequence>
<organism evidence="2 3">
    <name type="scientific">Vanilla planifolia</name>
    <name type="common">Vanilla</name>
    <dbReference type="NCBI Taxonomy" id="51239"/>
    <lineage>
        <taxon>Eukaryota</taxon>
        <taxon>Viridiplantae</taxon>
        <taxon>Streptophyta</taxon>
        <taxon>Embryophyta</taxon>
        <taxon>Tracheophyta</taxon>
        <taxon>Spermatophyta</taxon>
        <taxon>Magnoliopsida</taxon>
        <taxon>Liliopsida</taxon>
        <taxon>Asparagales</taxon>
        <taxon>Orchidaceae</taxon>
        <taxon>Vanilloideae</taxon>
        <taxon>Vanilleae</taxon>
        <taxon>Vanilla</taxon>
    </lineage>
</organism>